<dbReference type="EMBL" id="JAWQEG010003237">
    <property type="protein sequence ID" value="KAK3867306.1"/>
    <property type="molecule type" value="Genomic_DNA"/>
</dbReference>
<dbReference type="PANTHER" id="PTHR13659">
    <property type="entry name" value="AUTOSOMAL HIGHLY CONSERVED PROTEIN"/>
    <property type="match status" value="1"/>
</dbReference>
<organism evidence="7 8">
    <name type="scientific">Petrolisthes cinctipes</name>
    <name type="common">Flat porcelain crab</name>
    <dbReference type="NCBI Taxonomy" id="88211"/>
    <lineage>
        <taxon>Eukaryota</taxon>
        <taxon>Metazoa</taxon>
        <taxon>Ecdysozoa</taxon>
        <taxon>Arthropoda</taxon>
        <taxon>Crustacea</taxon>
        <taxon>Multicrustacea</taxon>
        <taxon>Malacostraca</taxon>
        <taxon>Eumalacostraca</taxon>
        <taxon>Eucarida</taxon>
        <taxon>Decapoda</taxon>
        <taxon>Pleocyemata</taxon>
        <taxon>Anomura</taxon>
        <taxon>Galatheoidea</taxon>
        <taxon>Porcellanidae</taxon>
        <taxon>Petrolisthes</taxon>
    </lineage>
</organism>
<feature type="region of interest" description="Disordered" evidence="5">
    <location>
        <begin position="1"/>
        <end position="30"/>
    </location>
</feature>
<evidence type="ECO:0000313" key="7">
    <source>
        <dbReference type="EMBL" id="KAK3867306.1"/>
    </source>
</evidence>
<evidence type="ECO:0000313" key="8">
    <source>
        <dbReference type="Proteomes" id="UP001286313"/>
    </source>
</evidence>
<dbReference type="Pfam" id="PF06271">
    <property type="entry name" value="RDD"/>
    <property type="match status" value="1"/>
</dbReference>
<dbReference type="PANTHER" id="PTHR13659:SF5">
    <property type="entry name" value="PROTEIN FAM8A1"/>
    <property type="match status" value="1"/>
</dbReference>
<evidence type="ECO:0000256" key="5">
    <source>
        <dbReference type="SAM" id="MobiDB-lite"/>
    </source>
</evidence>
<evidence type="ECO:0000256" key="3">
    <source>
        <dbReference type="ARBA" id="ARBA00022989"/>
    </source>
</evidence>
<sequence>MATSSDGTPVQDPQKKMGPRGSAPDHHPNSAEYVDTLRSWLTQVYHLHCLAASFPYFLASLQAAQSTLPPPSPPSATPAAAPSSQTSSPSSRTPPPQTNTEPQQQQQQQQQRGVEYKIPPLWKRLLAEGIDFFLLLVIKLAVTFAAVDSFGFLTDIEKYDLETLGAGLLADYRLALNLTSDILILELIHRVGSCVFEALCLHRGTGGGVGGATPGKKMVGLRVVRCQWLAPTTPDQALIYPATDLGLCRAVVRSAVKTFSLTFLFPICFTFLSLHHSRTFYDVVAGSVVVEETPIRRPTPATTNNNNNDNNNNNMQ</sequence>
<name>A0AAE1K726_PETCI</name>
<evidence type="ECO:0000259" key="6">
    <source>
        <dbReference type="Pfam" id="PF06271"/>
    </source>
</evidence>
<reference evidence="7" key="1">
    <citation type="submission" date="2023-10" db="EMBL/GenBank/DDBJ databases">
        <title>Genome assemblies of two species of porcelain crab, Petrolisthes cinctipes and Petrolisthes manimaculis (Anomura: Porcellanidae).</title>
        <authorList>
            <person name="Angst P."/>
        </authorList>
    </citation>
    <scope>NUCLEOTIDE SEQUENCE</scope>
    <source>
        <strain evidence="7">PB745_01</strain>
        <tissue evidence="7">Gill</tissue>
    </source>
</reference>
<dbReference type="AlphaFoldDB" id="A0AAE1K726"/>
<keyword evidence="3" id="KW-1133">Transmembrane helix</keyword>
<proteinExistence type="predicted"/>
<evidence type="ECO:0000256" key="1">
    <source>
        <dbReference type="ARBA" id="ARBA00004141"/>
    </source>
</evidence>
<gene>
    <name evidence="7" type="ORF">Pcinc_027227</name>
</gene>
<comment type="subcellular location">
    <subcellularLocation>
        <location evidence="1">Membrane</location>
        <topology evidence="1">Multi-pass membrane protein</topology>
    </subcellularLocation>
</comment>
<evidence type="ECO:0000256" key="4">
    <source>
        <dbReference type="ARBA" id="ARBA00023136"/>
    </source>
</evidence>
<keyword evidence="4" id="KW-0472">Membrane</keyword>
<dbReference type="Proteomes" id="UP001286313">
    <property type="component" value="Unassembled WGS sequence"/>
</dbReference>
<keyword evidence="2" id="KW-0812">Transmembrane</keyword>
<feature type="region of interest" description="Disordered" evidence="5">
    <location>
        <begin position="65"/>
        <end position="113"/>
    </location>
</feature>
<accession>A0AAE1K726</accession>
<evidence type="ECO:0000256" key="2">
    <source>
        <dbReference type="ARBA" id="ARBA00022692"/>
    </source>
</evidence>
<feature type="domain" description="RDD" evidence="6">
    <location>
        <begin position="119"/>
        <end position="286"/>
    </location>
</feature>
<keyword evidence="8" id="KW-1185">Reference proteome</keyword>
<dbReference type="GO" id="GO:0016020">
    <property type="term" value="C:membrane"/>
    <property type="evidence" value="ECO:0007669"/>
    <property type="project" value="UniProtKB-SubCell"/>
</dbReference>
<dbReference type="InterPro" id="IPR010432">
    <property type="entry name" value="RDD"/>
</dbReference>
<dbReference type="InterPro" id="IPR039871">
    <property type="entry name" value="FAM8A1"/>
</dbReference>
<feature type="compositionally biased region" description="Low complexity" evidence="5">
    <location>
        <begin position="304"/>
        <end position="316"/>
    </location>
</feature>
<feature type="region of interest" description="Disordered" evidence="5">
    <location>
        <begin position="295"/>
        <end position="316"/>
    </location>
</feature>
<comment type="caution">
    <text evidence="7">The sequence shown here is derived from an EMBL/GenBank/DDBJ whole genome shotgun (WGS) entry which is preliminary data.</text>
</comment>
<feature type="compositionally biased region" description="Low complexity" evidence="5">
    <location>
        <begin position="77"/>
        <end position="91"/>
    </location>
</feature>
<protein>
    <recommendedName>
        <fullName evidence="6">RDD domain-containing protein</fullName>
    </recommendedName>
</protein>